<dbReference type="SUPFAM" id="SSF48452">
    <property type="entry name" value="TPR-like"/>
    <property type="match status" value="1"/>
</dbReference>
<reference evidence="3" key="1">
    <citation type="submission" date="2020-10" db="EMBL/GenBank/DDBJ databases">
        <authorList>
            <person name="Gilroy R."/>
        </authorList>
    </citation>
    <scope>NUCLEOTIDE SEQUENCE</scope>
    <source>
        <strain evidence="3">10037</strain>
    </source>
</reference>
<dbReference type="Proteomes" id="UP000823597">
    <property type="component" value="Unassembled WGS sequence"/>
</dbReference>
<evidence type="ECO:0000256" key="1">
    <source>
        <dbReference type="PROSITE-ProRule" id="PRU00339"/>
    </source>
</evidence>
<reference evidence="3" key="2">
    <citation type="journal article" date="2021" name="PeerJ">
        <title>Extensive microbial diversity within the chicken gut microbiome revealed by metagenomics and culture.</title>
        <authorList>
            <person name="Gilroy R."/>
            <person name="Ravi A."/>
            <person name="Getino M."/>
            <person name="Pursley I."/>
            <person name="Horton D.L."/>
            <person name="Alikhan N.F."/>
            <person name="Baker D."/>
            <person name="Gharbi K."/>
            <person name="Hall N."/>
            <person name="Watson M."/>
            <person name="Adriaenssens E.M."/>
            <person name="Foster-Nyarko E."/>
            <person name="Jarju S."/>
            <person name="Secka A."/>
            <person name="Antonio M."/>
            <person name="Oren A."/>
            <person name="Chaudhuri R.R."/>
            <person name="La Ragione R."/>
            <person name="Hildebrand F."/>
            <person name="Pallen M.J."/>
        </authorList>
    </citation>
    <scope>NUCLEOTIDE SEQUENCE</scope>
    <source>
        <strain evidence="3">10037</strain>
    </source>
</reference>
<evidence type="ECO:0000256" key="2">
    <source>
        <dbReference type="SAM" id="SignalP"/>
    </source>
</evidence>
<dbReference type="AlphaFoldDB" id="A0A9D9I5I6"/>
<feature type="signal peptide" evidence="2">
    <location>
        <begin position="1"/>
        <end position="20"/>
    </location>
</feature>
<dbReference type="Pfam" id="PF13432">
    <property type="entry name" value="TPR_16"/>
    <property type="match status" value="1"/>
</dbReference>
<gene>
    <name evidence="3" type="ORF">IAB93_08770</name>
</gene>
<feature type="repeat" description="TPR" evidence="1">
    <location>
        <begin position="122"/>
        <end position="155"/>
    </location>
</feature>
<dbReference type="EMBL" id="JADIME010000093">
    <property type="protein sequence ID" value="MBO8466065.1"/>
    <property type="molecule type" value="Genomic_DNA"/>
</dbReference>
<dbReference type="PANTHER" id="PTHR12558:SF13">
    <property type="entry name" value="CELL DIVISION CYCLE PROTEIN 27 HOMOLOG"/>
    <property type="match status" value="1"/>
</dbReference>
<keyword evidence="2" id="KW-0732">Signal</keyword>
<feature type="repeat" description="TPR" evidence="1">
    <location>
        <begin position="26"/>
        <end position="59"/>
    </location>
</feature>
<sequence length="313" mass="33913">MKKIFIAALMALLSAGFASAQTMEEATELYNTGATMLNTGDNNGALDYFEQALTMGETIGPDATELINNCKDIIPKIHLAIAKEYASVQDSENATKELENTIAIAKEYNNADVLSEATSLLPQVLMQQAGILLNGKQFAEAAEAYKEVTEVQPENAIAWLRMGMAYGAAQNTEAAVAAYTKAAELGQADQANKQLSNLYLIAAVNAQKAKDWAGVIENAEAAISYLDNFNAQKLIGVAALQLGQNEKAIAGFENYLALQPNAKDKSQIYYQIATAYNNMGNKGQACTYFKMIVDDPNFGEYAKHMVENELKCQ</sequence>
<feature type="repeat" description="TPR" evidence="1">
    <location>
        <begin position="156"/>
        <end position="189"/>
    </location>
</feature>
<comment type="caution">
    <text evidence="3">The sequence shown here is derived from an EMBL/GenBank/DDBJ whole genome shotgun (WGS) entry which is preliminary data.</text>
</comment>
<evidence type="ECO:0000313" key="4">
    <source>
        <dbReference type="Proteomes" id="UP000823597"/>
    </source>
</evidence>
<name>A0A9D9I5I6_9BACT</name>
<feature type="chain" id="PRO_5039020186" evidence="2">
    <location>
        <begin position="21"/>
        <end position="313"/>
    </location>
</feature>
<dbReference type="InterPro" id="IPR011990">
    <property type="entry name" value="TPR-like_helical_dom_sf"/>
</dbReference>
<dbReference type="Pfam" id="PF13174">
    <property type="entry name" value="TPR_6"/>
    <property type="match status" value="1"/>
</dbReference>
<accession>A0A9D9I5I6</accession>
<dbReference type="PROSITE" id="PS50005">
    <property type="entry name" value="TPR"/>
    <property type="match status" value="4"/>
</dbReference>
<organism evidence="3 4">
    <name type="scientific">Candidatus Merdivivens pullistercoris</name>
    <dbReference type="NCBI Taxonomy" id="2840873"/>
    <lineage>
        <taxon>Bacteria</taxon>
        <taxon>Pseudomonadati</taxon>
        <taxon>Bacteroidota</taxon>
        <taxon>Bacteroidia</taxon>
        <taxon>Bacteroidales</taxon>
        <taxon>Muribaculaceae</taxon>
        <taxon>Muribaculaceae incertae sedis</taxon>
        <taxon>Candidatus Merdivivens</taxon>
    </lineage>
</organism>
<protein>
    <submittedName>
        <fullName evidence="3">Tetratricopeptide repeat protein</fullName>
    </submittedName>
</protein>
<dbReference type="PANTHER" id="PTHR12558">
    <property type="entry name" value="CELL DIVISION CYCLE 16,23,27"/>
    <property type="match status" value="1"/>
</dbReference>
<keyword evidence="1" id="KW-0802">TPR repeat</keyword>
<feature type="repeat" description="TPR" evidence="1">
    <location>
        <begin position="229"/>
        <end position="262"/>
    </location>
</feature>
<dbReference type="Gene3D" id="1.25.40.10">
    <property type="entry name" value="Tetratricopeptide repeat domain"/>
    <property type="match status" value="3"/>
</dbReference>
<evidence type="ECO:0000313" key="3">
    <source>
        <dbReference type="EMBL" id="MBO8466065.1"/>
    </source>
</evidence>
<dbReference type="InterPro" id="IPR019734">
    <property type="entry name" value="TPR_rpt"/>
</dbReference>
<dbReference type="SMART" id="SM00028">
    <property type="entry name" value="TPR"/>
    <property type="match status" value="6"/>
</dbReference>
<proteinExistence type="predicted"/>